<comment type="caution">
    <text evidence="1">The sequence shown here is derived from an EMBL/GenBank/DDBJ whole genome shotgun (WGS) entry which is preliminary data.</text>
</comment>
<dbReference type="AlphaFoldDB" id="A0A7K7H5A1"/>
<accession>A0A7K7H5A1</accession>
<organism evidence="1 2">
    <name type="scientific">Erithacus rubecula</name>
    <name type="common">European robin</name>
    <dbReference type="NCBI Taxonomy" id="37610"/>
    <lineage>
        <taxon>Eukaryota</taxon>
        <taxon>Metazoa</taxon>
        <taxon>Chordata</taxon>
        <taxon>Craniata</taxon>
        <taxon>Vertebrata</taxon>
        <taxon>Euteleostomi</taxon>
        <taxon>Archelosauria</taxon>
        <taxon>Archosauria</taxon>
        <taxon>Dinosauria</taxon>
        <taxon>Saurischia</taxon>
        <taxon>Theropoda</taxon>
        <taxon>Coelurosauria</taxon>
        <taxon>Aves</taxon>
        <taxon>Neognathae</taxon>
        <taxon>Neoaves</taxon>
        <taxon>Telluraves</taxon>
        <taxon>Australaves</taxon>
        <taxon>Passeriformes</taxon>
        <taxon>Turdidae</taxon>
        <taxon>Erithacus</taxon>
    </lineage>
</organism>
<dbReference type="Proteomes" id="UP000529965">
    <property type="component" value="Unassembled WGS sequence"/>
</dbReference>
<sequence>NDKTGLYWSKGSGANPYPSLGELSTYWAEPENTEITWKAPDGIYWVCGKKAYSKLPQNGSCTLGMIQSVFFTLPRSESSLLGAPL</sequence>
<gene>
    <name evidence="1" type="primary">Erv31_7</name>
    <name evidence="1" type="ORF">ERIRUB_R15109</name>
</gene>
<keyword evidence="2" id="KW-1185">Reference proteome</keyword>
<proteinExistence type="predicted"/>
<name>A0A7K7H5A1_ERIRU</name>
<dbReference type="EMBL" id="VZSK01002625">
    <property type="protein sequence ID" value="NWY76964.1"/>
    <property type="molecule type" value="Genomic_DNA"/>
</dbReference>
<feature type="non-terminal residue" evidence="1">
    <location>
        <position position="1"/>
    </location>
</feature>
<evidence type="ECO:0000313" key="1">
    <source>
        <dbReference type="EMBL" id="NWY76964.1"/>
    </source>
</evidence>
<feature type="non-terminal residue" evidence="1">
    <location>
        <position position="85"/>
    </location>
</feature>
<evidence type="ECO:0000313" key="2">
    <source>
        <dbReference type="Proteomes" id="UP000529965"/>
    </source>
</evidence>
<protein>
    <submittedName>
        <fullName evidence="1">ENR1 protein</fullName>
    </submittedName>
</protein>
<reference evidence="1 2" key="1">
    <citation type="submission" date="2019-09" db="EMBL/GenBank/DDBJ databases">
        <title>Bird 10,000 Genomes (B10K) Project - Family phase.</title>
        <authorList>
            <person name="Zhang G."/>
        </authorList>
    </citation>
    <scope>NUCLEOTIDE SEQUENCE [LARGE SCALE GENOMIC DNA]</scope>
    <source>
        <strain evidence="1">OUT-0015</strain>
        <tissue evidence="1">Blood</tissue>
    </source>
</reference>